<name>A0ACB8BB15_9AGAM</name>
<evidence type="ECO:0000313" key="2">
    <source>
        <dbReference type="Proteomes" id="UP000790709"/>
    </source>
</evidence>
<evidence type="ECO:0000313" key="1">
    <source>
        <dbReference type="EMBL" id="KAH7922886.1"/>
    </source>
</evidence>
<comment type="caution">
    <text evidence="1">The sequence shown here is derived from an EMBL/GenBank/DDBJ whole genome shotgun (WGS) entry which is preliminary data.</text>
</comment>
<dbReference type="Proteomes" id="UP000790709">
    <property type="component" value="Unassembled WGS sequence"/>
</dbReference>
<gene>
    <name evidence="1" type="ORF">BV22DRAFT_1037011</name>
</gene>
<protein>
    <submittedName>
        <fullName evidence="1">Uncharacterized protein</fullName>
    </submittedName>
</protein>
<keyword evidence="2" id="KW-1185">Reference proteome</keyword>
<accession>A0ACB8BB15</accession>
<organism evidence="1 2">
    <name type="scientific">Leucogyrophana mollusca</name>
    <dbReference type="NCBI Taxonomy" id="85980"/>
    <lineage>
        <taxon>Eukaryota</taxon>
        <taxon>Fungi</taxon>
        <taxon>Dikarya</taxon>
        <taxon>Basidiomycota</taxon>
        <taxon>Agaricomycotina</taxon>
        <taxon>Agaricomycetes</taxon>
        <taxon>Agaricomycetidae</taxon>
        <taxon>Boletales</taxon>
        <taxon>Boletales incertae sedis</taxon>
        <taxon>Leucogyrophana</taxon>
    </lineage>
</organism>
<dbReference type="EMBL" id="MU266469">
    <property type="protein sequence ID" value="KAH7922886.1"/>
    <property type="molecule type" value="Genomic_DNA"/>
</dbReference>
<proteinExistence type="predicted"/>
<reference evidence="1" key="1">
    <citation type="journal article" date="2021" name="New Phytol.">
        <title>Evolutionary innovations through gain and loss of genes in the ectomycorrhizal Boletales.</title>
        <authorList>
            <person name="Wu G."/>
            <person name="Miyauchi S."/>
            <person name="Morin E."/>
            <person name="Kuo A."/>
            <person name="Drula E."/>
            <person name="Varga T."/>
            <person name="Kohler A."/>
            <person name="Feng B."/>
            <person name="Cao Y."/>
            <person name="Lipzen A."/>
            <person name="Daum C."/>
            <person name="Hundley H."/>
            <person name="Pangilinan J."/>
            <person name="Johnson J."/>
            <person name="Barry K."/>
            <person name="LaButti K."/>
            <person name="Ng V."/>
            <person name="Ahrendt S."/>
            <person name="Min B."/>
            <person name="Choi I.G."/>
            <person name="Park H."/>
            <person name="Plett J.M."/>
            <person name="Magnuson J."/>
            <person name="Spatafora J.W."/>
            <person name="Nagy L.G."/>
            <person name="Henrissat B."/>
            <person name="Grigoriev I.V."/>
            <person name="Yang Z.L."/>
            <person name="Xu J."/>
            <person name="Martin F.M."/>
        </authorList>
    </citation>
    <scope>NUCLEOTIDE SEQUENCE</scope>
    <source>
        <strain evidence="1">KUC20120723A-06</strain>
    </source>
</reference>
<sequence>MFWQAGFVCLLSIRCGLALQVPFETDSSKLFDVFAGTQNSDLARWRLDEPPDANATDRFIFETVASLLQHWPNTRYRNGHSIVPGTIPYGTLLYHGTLEKELPKVPEWTSTDPEHSIIFCRGASDTGCWHFTLTTTRPLKVLYFDGSSAAKTEYGTMDTQDLVAWGEMKPEWMYDERRRIDALCKWGEGHALDGFVRMEPDFEVMLCNFSSGVEISSSLNLANPRLPADSPPGVPHGDDIMLRAFELIHAGSWHNRYPGESRISLDLSHLVSFYDVDLVPSLVPVRAGLERWDHRVSGISDTDIRRVTARLAEVLRRPQPDASGVDWSTLIRVVVKRYAPRLELMRHLLDILDPDQTTILDRAKKVQIQLRVMLTPYIIHTIAPLNSSASNPWASSAFRECATAHTSSIASRMEKLSSSERVLLQAVQGTTREICRVTTNMWALGVRSGLDPYLPSSSSSPASLPALVDTWRESLSDLMTWLDWSVWVKCSPACGPEEMCYLPTWPIGFPNGPFPYPGREDEWKRPQPKCIRSVEPYGF</sequence>